<evidence type="ECO:0000256" key="4">
    <source>
        <dbReference type="ARBA" id="ARBA00022737"/>
    </source>
</evidence>
<evidence type="ECO:0000256" key="2">
    <source>
        <dbReference type="ARBA" id="ARBA00022485"/>
    </source>
</evidence>
<comment type="caution">
    <text evidence="9">The sequence shown here is derived from an EMBL/GenBank/DDBJ whole genome shotgun (WGS) entry which is preliminary data.</text>
</comment>
<proteinExistence type="predicted"/>
<feature type="domain" description="4Fe-4S ferredoxin-type" evidence="8">
    <location>
        <begin position="2"/>
        <end position="31"/>
    </location>
</feature>
<keyword evidence="3" id="KW-0479">Metal-binding</keyword>
<dbReference type="InterPro" id="IPR050572">
    <property type="entry name" value="Fe-S_Ferredoxin"/>
</dbReference>
<dbReference type="EMBL" id="LDZY01000001">
    <property type="protein sequence ID" value="KLU67806.1"/>
    <property type="molecule type" value="Genomic_DNA"/>
</dbReference>
<dbReference type="GO" id="GO:0051539">
    <property type="term" value="F:4 iron, 4 sulfur cluster binding"/>
    <property type="evidence" value="ECO:0007669"/>
    <property type="project" value="UniProtKB-KW"/>
</dbReference>
<keyword evidence="10" id="KW-1185">Reference proteome</keyword>
<evidence type="ECO:0000256" key="1">
    <source>
        <dbReference type="ARBA" id="ARBA00022448"/>
    </source>
</evidence>
<evidence type="ECO:0000259" key="8">
    <source>
        <dbReference type="PROSITE" id="PS51379"/>
    </source>
</evidence>
<name>A0A0J1IT25_9FIRM</name>
<evidence type="ECO:0000256" key="5">
    <source>
        <dbReference type="ARBA" id="ARBA00022982"/>
    </source>
</evidence>
<organism evidence="9 10">
    <name type="scientific">Desulfosporosinus acididurans</name>
    <dbReference type="NCBI Taxonomy" id="476652"/>
    <lineage>
        <taxon>Bacteria</taxon>
        <taxon>Bacillati</taxon>
        <taxon>Bacillota</taxon>
        <taxon>Clostridia</taxon>
        <taxon>Eubacteriales</taxon>
        <taxon>Desulfitobacteriaceae</taxon>
        <taxon>Desulfosporosinus</taxon>
    </lineage>
</organism>
<accession>A0A0J1IT25</accession>
<gene>
    <name evidence="9" type="ORF">DEAC_c02120</name>
</gene>
<dbReference type="SUPFAM" id="SSF54862">
    <property type="entry name" value="4Fe-4S ferredoxins"/>
    <property type="match status" value="1"/>
</dbReference>
<evidence type="ECO:0000256" key="7">
    <source>
        <dbReference type="ARBA" id="ARBA00023014"/>
    </source>
</evidence>
<reference evidence="9 10" key="1">
    <citation type="submission" date="2015-06" db="EMBL/GenBank/DDBJ databases">
        <title>Draft genome of the moderately acidophilic sulfate reducer Candidatus Desulfosporosinus acididurans strain M1.</title>
        <authorList>
            <person name="Poehlein A."/>
            <person name="Petzsch P."/>
            <person name="Johnson B.D."/>
            <person name="Schloemann M."/>
            <person name="Daniel R."/>
            <person name="Muehling M."/>
        </authorList>
    </citation>
    <scope>NUCLEOTIDE SEQUENCE [LARGE SCALE GENOMIC DNA]</scope>
    <source>
        <strain evidence="9 10">M1</strain>
    </source>
</reference>
<evidence type="ECO:0000313" key="10">
    <source>
        <dbReference type="Proteomes" id="UP000036356"/>
    </source>
</evidence>
<dbReference type="PATRIC" id="fig|476652.3.peg.208"/>
<keyword evidence="7" id="KW-0411">Iron-sulfur</keyword>
<dbReference type="PROSITE" id="PS51379">
    <property type="entry name" value="4FE4S_FER_2"/>
    <property type="match status" value="2"/>
</dbReference>
<keyword evidence="4" id="KW-0677">Repeat</keyword>
<evidence type="ECO:0000256" key="3">
    <source>
        <dbReference type="ARBA" id="ARBA00022723"/>
    </source>
</evidence>
<dbReference type="PROSITE" id="PS00198">
    <property type="entry name" value="4FE4S_FER_1"/>
    <property type="match status" value="2"/>
</dbReference>
<dbReference type="Pfam" id="PF12838">
    <property type="entry name" value="Fer4_7"/>
    <property type="match status" value="1"/>
</dbReference>
<feature type="domain" description="4Fe-4S ferredoxin-type" evidence="8">
    <location>
        <begin position="32"/>
        <end position="62"/>
    </location>
</feature>
<keyword evidence="6" id="KW-0408">Iron</keyword>
<dbReference type="GO" id="GO:0046872">
    <property type="term" value="F:metal ion binding"/>
    <property type="evidence" value="ECO:0007669"/>
    <property type="project" value="UniProtKB-KW"/>
</dbReference>
<dbReference type="PANTHER" id="PTHR43687:SF6">
    <property type="entry name" value="L-ASPARTATE SEMIALDEHYDE SULFURTRANSFERASE IRON-SULFUR SUBUNIT"/>
    <property type="match status" value="1"/>
</dbReference>
<sequence>MFIVSIDEDQCSGCNSCTEGCPAHLLGFSDDKAHVIGDESECMGCESCISVCPTGAVTITEM</sequence>
<protein>
    <submittedName>
        <fullName evidence="9">Ferredoxin-1</fullName>
    </submittedName>
</protein>
<dbReference type="STRING" id="476652.DEAC_c02120"/>
<evidence type="ECO:0000313" key="9">
    <source>
        <dbReference type="EMBL" id="KLU67806.1"/>
    </source>
</evidence>
<dbReference type="PANTHER" id="PTHR43687">
    <property type="entry name" value="ADENYLYLSULFATE REDUCTASE, BETA SUBUNIT"/>
    <property type="match status" value="1"/>
</dbReference>
<dbReference type="InterPro" id="IPR017896">
    <property type="entry name" value="4Fe4S_Fe-S-bd"/>
</dbReference>
<keyword evidence="5" id="KW-0249">Electron transport</keyword>
<dbReference type="Gene3D" id="3.30.70.20">
    <property type="match status" value="2"/>
</dbReference>
<dbReference type="InterPro" id="IPR017900">
    <property type="entry name" value="4Fe4S_Fe_S_CS"/>
</dbReference>
<dbReference type="RefSeq" id="WP_047808167.1">
    <property type="nucleotide sequence ID" value="NZ_LDZY01000001.1"/>
</dbReference>
<keyword evidence="1" id="KW-0813">Transport</keyword>
<dbReference type="Proteomes" id="UP000036356">
    <property type="component" value="Unassembled WGS sequence"/>
</dbReference>
<evidence type="ECO:0000256" key="6">
    <source>
        <dbReference type="ARBA" id="ARBA00023004"/>
    </source>
</evidence>
<keyword evidence="2" id="KW-0004">4Fe-4S</keyword>
<dbReference type="AlphaFoldDB" id="A0A0J1IT25"/>